<dbReference type="EMBL" id="JADCUA010000006">
    <property type="protein sequence ID" value="KAH9839062.1"/>
    <property type="molecule type" value="Genomic_DNA"/>
</dbReference>
<organism evidence="6 7">
    <name type="scientific">Rhodofomes roseus</name>
    <dbReference type="NCBI Taxonomy" id="34475"/>
    <lineage>
        <taxon>Eukaryota</taxon>
        <taxon>Fungi</taxon>
        <taxon>Dikarya</taxon>
        <taxon>Basidiomycota</taxon>
        <taxon>Agaricomycotina</taxon>
        <taxon>Agaricomycetes</taxon>
        <taxon>Polyporales</taxon>
        <taxon>Rhodofomes</taxon>
    </lineage>
</organism>
<sequence>MQWRSSMKSLFKVLRKKGGSKGESVLAKQQDRGEPEAITAASTVDADGPILLPPSTSKGSLLVVPPVRVHLVHSDASSAKSDAKTPPAAEEAEKAQTLVKLDTRGAESRIWALVIGINNYPIAPLNGCVADARAMANFLSNSLHVPASQMVTLFDEEASRENILSTFKQHFIENGAITKGDGIVFFFAGHGTQEYAPDDWGLDGDIVECICPQDLDFVEVHGIPSTTLNGLFRELAHIKGDNITAIFDCCHSGKITREQRGLRFMAPPRDFKATIPPTTDDDARKWWPGRQGDVRAATNTVAASFRYSAMKSHVLLSACRAEEEAMERILESTKEVRGFFTSTLLDVLAEHEGTTAGLTYAYLFDELIPPKPFQHPQCLGKHKNRLLWNTTIKIVDGFRIAVREGAVVVPAGRIHGIAPGTTFSVQAHDAKDRSLGTLVIVELKDLECICRSEGTPFDIVTGARAVIKDWNNEDLTLNTFIHHAVTGKHLALNKGTIPTELKDRIPAVADPEQADLSIVPQASSSIVTVERGDPLMHEFARQIIADLDKSLVQYLLTAALHFNFHLYRQPNPLNLFTTVHVELLMLREESAGVKRFLPVDETRNYFGGEHRVPAYKAHGPAVVQEAVLTEFEPFYGLKVVNDSDYDLFPYLFYFDPSDYSIEPWYEPEAATILPPLRAHNHLKVGYGARQAGHNSIKLSLPPGKDLDTGFLRMFVSTSYVDMRIVRQSAYGGFRAARLQKAVEQRELWSAWTYLITCKSSGAL</sequence>
<gene>
    <name evidence="6" type="ORF">C8Q71DRAFT_831327</name>
</gene>
<feature type="region of interest" description="Disordered" evidence="4">
    <location>
        <begin position="17"/>
        <end position="36"/>
    </location>
</feature>
<evidence type="ECO:0000259" key="5">
    <source>
        <dbReference type="Pfam" id="PF00656"/>
    </source>
</evidence>
<dbReference type="InterPro" id="IPR029030">
    <property type="entry name" value="Caspase-like_dom_sf"/>
</dbReference>
<keyword evidence="3" id="KW-0378">Hydrolase</keyword>
<dbReference type="GeneID" id="72007101"/>
<dbReference type="PANTHER" id="PTHR48104:SF30">
    <property type="entry name" value="METACASPASE-1"/>
    <property type="match status" value="1"/>
</dbReference>
<evidence type="ECO:0000313" key="7">
    <source>
        <dbReference type="Proteomes" id="UP000814176"/>
    </source>
</evidence>
<feature type="domain" description="Peptidase C14 caspase" evidence="5">
    <location>
        <begin position="111"/>
        <end position="353"/>
    </location>
</feature>
<evidence type="ECO:0000313" key="6">
    <source>
        <dbReference type="EMBL" id="KAH9839062.1"/>
    </source>
</evidence>
<dbReference type="SUPFAM" id="SSF52129">
    <property type="entry name" value="Caspase-like"/>
    <property type="match status" value="1"/>
</dbReference>
<evidence type="ECO:0000256" key="3">
    <source>
        <dbReference type="ARBA" id="ARBA00022807"/>
    </source>
</evidence>
<comment type="similarity">
    <text evidence="1">Belongs to the peptidase C14B family.</text>
</comment>
<dbReference type="InterPro" id="IPR011600">
    <property type="entry name" value="Pept_C14_caspase"/>
</dbReference>
<dbReference type="Pfam" id="PF00656">
    <property type="entry name" value="Peptidase_C14"/>
    <property type="match status" value="1"/>
</dbReference>
<dbReference type="Proteomes" id="UP000814176">
    <property type="component" value="Unassembled WGS sequence"/>
</dbReference>
<name>A0ABQ8KMT1_9APHY</name>
<evidence type="ECO:0000256" key="2">
    <source>
        <dbReference type="ARBA" id="ARBA00022703"/>
    </source>
</evidence>
<dbReference type="InterPro" id="IPR050452">
    <property type="entry name" value="Metacaspase"/>
</dbReference>
<reference evidence="6 7" key="1">
    <citation type="journal article" date="2021" name="Environ. Microbiol.">
        <title>Gene family expansions and transcriptome signatures uncover fungal adaptations to wood decay.</title>
        <authorList>
            <person name="Hage H."/>
            <person name="Miyauchi S."/>
            <person name="Viragh M."/>
            <person name="Drula E."/>
            <person name="Min B."/>
            <person name="Chaduli D."/>
            <person name="Navarro D."/>
            <person name="Favel A."/>
            <person name="Norest M."/>
            <person name="Lesage-Meessen L."/>
            <person name="Balint B."/>
            <person name="Merenyi Z."/>
            <person name="de Eugenio L."/>
            <person name="Morin E."/>
            <person name="Martinez A.T."/>
            <person name="Baldrian P."/>
            <person name="Stursova M."/>
            <person name="Martinez M.J."/>
            <person name="Novotny C."/>
            <person name="Magnuson J.K."/>
            <person name="Spatafora J.W."/>
            <person name="Maurice S."/>
            <person name="Pangilinan J."/>
            <person name="Andreopoulos W."/>
            <person name="LaButti K."/>
            <person name="Hundley H."/>
            <person name="Na H."/>
            <person name="Kuo A."/>
            <person name="Barry K."/>
            <person name="Lipzen A."/>
            <person name="Henrissat B."/>
            <person name="Riley R."/>
            <person name="Ahrendt S."/>
            <person name="Nagy L.G."/>
            <person name="Grigoriev I.V."/>
            <person name="Martin F."/>
            <person name="Rosso M.N."/>
        </authorList>
    </citation>
    <scope>NUCLEOTIDE SEQUENCE [LARGE SCALE GENOMIC DNA]</scope>
    <source>
        <strain evidence="6 7">CIRM-BRFM 1785</strain>
    </source>
</reference>
<keyword evidence="3" id="KW-0788">Thiol protease</keyword>
<accession>A0ABQ8KMT1</accession>
<proteinExistence type="inferred from homology"/>
<protein>
    <submittedName>
        <fullName evidence="6">Caspase domain-containing protein</fullName>
    </submittedName>
</protein>
<dbReference type="PANTHER" id="PTHR48104">
    <property type="entry name" value="METACASPASE-4"/>
    <property type="match status" value="1"/>
</dbReference>
<keyword evidence="2" id="KW-0053">Apoptosis</keyword>
<keyword evidence="3" id="KW-0645">Protease</keyword>
<keyword evidence="7" id="KW-1185">Reference proteome</keyword>
<evidence type="ECO:0000256" key="1">
    <source>
        <dbReference type="ARBA" id="ARBA00009005"/>
    </source>
</evidence>
<dbReference type="RefSeq" id="XP_047780817.1">
    <property type="nucleotide sequence ID" value="XM_047926369.1"/>
</dbReference>
<comment type="caution">
    <text evidence="6">The sequence shown here is derived from an EMBL/GenBank/DDBJ whole genome shotgun (WGS) entry which is preliminary data.</text>
</comment>
<dbReference type="Gene3D" id="3.40.50.1460">
    <property type="match status" value="1"/>
</dbReference>
<evidence type="ECO:0000256" key="4">
    <source>
        <dbReference type="SAM" id="MobiDB-lite"/>
    </source>
</evidence>